<dbReference type="STRING" id="573321.SAMN04488505_1011241"/>
<dbReference type="RefSeq" id="WP_089907500.1">
    <property type="nucleotide sequence ID" value="NZ_FOBB01000001.1"/>
</dbReference>
<dbReference type="SUPFAM" id="SSF69255">
    <property type="entry name" value="gp5 N-terminal domain-like"/>
    <property type="match status" value="1"/>
</dbReference>
<proteinExistence type="predicted"/>
<reference evidence="2 3" key="1">
    <citation type="submission" date="2016-10" db="EMBL/GenBank/DDBJ databases">
        <authorList>
            <person name="de Groot N.N."/>
        </authorList>
    </citation>
    <scope>NUCLEOTIDE SEQUENCE [LARGE SCALE GENOMIC DNA]</scope>
    <source>
        <strain evidence="2 3">DSM 21039</strain>
    </source>
</reference>
<dbReference type="Gene3D" id="2.40.50.230">
    <property type="entry name" value="Gp5 N-terminal domain"/>
    <property type="match status" value="1"/>
</dbReference>
<dbReference type="InterPro" id="IPR037026">
    <property type="entry name" value="Vgr_OB-fold_dom_sf"/>
</dbReference>
<dbReference type="SUPFAM" id="SSF69349">
    <property type="entry name" value="Phage fibre proteins"/>
    <property type="match status" value="1"/>
</dbReference>
<dbReference type="Pfam" id="PF05954">
    <property type="entry name" value="Phage_GPD"/>
    <property type="match status" value="1"/>
</dbReference>
<dbReference type="Gene3D" id="3.55.50.10">
    <property type="entry name" value="Baseplate protein-like domains"/>
    <property type="match status" value="1"/>
</dbReference>
<evidence type="ECO:0000313" key="2">
    <source>
        <dbReference type="EMBL" id="SEK97113.1"/>
    </source>
</evidence>
<evidence type="ECO:0000259" key="1">
    <source>
        <dbReference type="Pfam" id="PF04717"/>
    </source>
</evidence>
<sequence length="1036" mass="115299">MSLHTVTSVTIGDHVFATFKSLKIDQFINDHHQVELLISYDWFSSIGKDLFTAGKEFLGKEISISISSVSLTSQHKPVIFNGIITSVHAGKERDGTHGFCVIKGSSPTVLLENDPHITAFGPQPLAEIITSTLKLAEPYFNKASVNPEEKDLLKYTVQYKETSYEFIRRLAQRHGEWFFYDGQQIVFGRYQPQKTALTHLTDLIDFDLALNVLPNNIQLNGFDYRQDAVSRNSTTTQPDAGINNYSKHAHDISRKLYRKTSLYKMNQPFTSNARQQVDKQTAIQHKGRLARMVTVSGTSRHTALKIGDIVSIGEQFPDTTDHGEFVVTRLSHTCTSNGEYQNTFEGIPADVAMPEVNVDLHPLCEPQSAIVTDNNDPRGLGRVKVAFRWQDQGSTPWLRVVAPHGGGKKGFYFVPEVGEEVWVDFEGGNPEAPIVLGTTYNGTASADMGDSRNNVKAIRTRSGHTVEFNDAGEGTHLIIRDPGGNEIFLDTAGRNITVTAPETMTFQARNMNINVAQHMELNVGLNTQMNTGQQFLLNAGQQLLMTAPFLQQLAAAFMHLQSAKTLINSGNEIKIESPQLFAAGAQQLMLHSDEKITANSKGTLHLKGAEGNKHSNKADAYEAVKPVIDAKCIVNFRPKKSWQGEDYGFDWMRNTDTGKPGDILYETAMGKYYLDAAFTNINRDINSDTPYQKKDDAMYGRLKAKYHVHSIPWKTHKDKAGKDVPDDYFVAWLSLYPNKIKKNKAVLSLEIEIEEEPEHLKFADHPNFTITPKEITPKTKGKHKLADFVTIECTKEFNTDQTIKVLAVTKGPDGKETTAVAGKLMVWANDATKRKKKKILLVEVTGGPGAGSASGQEALFRHSLNQAYIDPHVETMKLDLSRDTVFNTNYVSGADIVSSDDSKPAVTDIANYMTTALKKIPGVGAKYDSYFKAFYLGGNGGVMDASGSLIRLNGYSMGDKVVLFKSAISSTPAHEFLHSLKLPHTFTNAEADPNALFTYESKKTDNLMDYSHWNNINRYTLWYWQWKIANAHADKV</sequence>
<dbReference type="Gene3D" id="2.30.110.50">
    <property type="match status" value="1"/>
</dbReference>
<accession>A0A1H7LDT2</accession>
<dbReference type="Pfam" id="PF04717">
    <property type="entry name" value="Phage_base_V"/>
    <property type="match status" value="1"/>
</dbReference>
<dbReference type="OrthoDB" id="7033094at2"/>
<dbReference type="SUPFAM" id="SSF69279">
    <property type="entry name" value="Phage tail proteins"/>
    <property type="match status" value="2"/>
</dbReference>
<feature type="domain" description="Gp5/Type VI secretion system Vgr protein OB-fold" evidence="1">
    <location>
        <begin position="368"/>
        <end position="440"/>
    </location>
</feature>
<organism evidence="2 3">
    <name type="scientific">Chitinophaga rupis</name>
    <dbReference type="NCBI Taxonomy" id="573321"/>
    <lineage>
        <taxon>Bacteria</taxon>
        <taxon>Pseudomonadati</taxon>
        <taxon>Bacteroidota</taxon>
        <taxon>Chitinophagia</taxon>
        <taxon>Chitinophagales</taxon>
        <taxon>Chitinophagaceae</taxon>
        <taxon>Chitinophaga</taxon>
    </lineage>
</organism>
<evidence type="ECO:0000313" key="3">
    <source>
        <dbReference type="Proteomes" id="UP000198984"/>
    </source>
</evidence>
<dbReference type="AlphaFoldDB" id="A0A1H7LDT2"/>
<dbReference type="EMBL" id="FOBB01000001">
    <property type="protein sequence ID" value="SEK97113.1"/>
    <property type="molecule type" value="Genomic_DNA"/>
</dbReference>
<dbReference type="InterPro" id="IPR006531">
    <property type="entry name" value="Gp5/Vgr_OB"/>
</dbReference>
<protein>
    <submittedName>
        <fullName evidence="2">Uncharacterized conserved protein, implicated in type VI secretion and phage assembly</fullName>
    </submittedName>
</protein>
<dbReference type="Gene3D" id="4.10.220.110">
    <property type="match status" value="1"/>
</dbReference>
<gene>
    <name evidence="2" type="ORF">SAMN04488505_1011241</name>
</gene>
<dbReference type="Proteomes" id="UP000198984">
    <property type="component" value="Unassembled WGS sequence"/>
</dbReference>
<keyword evidence="3" id="KW-1185">Reference proteome</keyword>
<name>A0A1H7LDT2_9BACT</name>